<reference evidence="2 3" key="1">
    <citation type="journal article" date="2016" name="Sci. Rep.">
        <title>Peltaster fructicola genome reveals evolution from an invasive phytopathogen to an ectophytic parasite.</title>
        <authorList>
            <person name="Xu C."/>
            <person name="Chen H."/>
            <person name="Gleason M.L."/>
            <person name="Xu J.R."/>
            <person name="Liu H."/>
            <person name="Zhang R."/>
            <person name="Sun G."/>
        </authorList>
    </citation>
    <scope>NUCLEOTIDE SEQUENCE [LARGE SCALE GENOMIC DNA]</scope>
    <source>
        <strain evidence="2 3">LNHT1506</strain>
    </source>
</reference>
<evidence type="ECO:0000313" key="2">
    <source>
        <dbReference type="EMBL" id="QIW97883.1"/>
    </source>
</evidence>
<proteinExistence type="predicted"/>
<dbReference type="EMBL" id="CP051140">
    <property type="protein sequence ID" value="QIW97883.1"/>
    <property type="molecule type" value="Genomic_DNA"/>
</dbReference>
<gene>
    <name evidence="2" type="ORF">AMS68_003401</name>
</gene>
<name>A0A6H0XT26_9PEZI</name>
<evidence type="ECO:0000256" key="1">
    <source>
        <dbReference type="SAM" id="MobiDB-lite"/>
    </source>
</evidence>
<dbReference type="AlphaFoldDB" id="A0A6H0XT26"/>
<feature type="region of interest" description="Disordered" evidence="1">
    <location>
        <begin position="1"/>
        <end position="72"/>
    </location>
</feature>
<protein>
    <submittedName>
        <fullName evidence="2">Uncharacterized protein</fullName>
    </submittedName>
</protein>
<feature type="compositionally biased region" description="Low complexity" evidence="1">
    <location>
        <begin position="46"/>
        <end position="56"/>
    </location>
</feature>
<accession>A0A6H0XT26</accession>
<keyword evidence="3" id="KW-1185">Reference proteome</keyword>
<organism evidence="2 3">
    <name type="scientific">Peltaster fructicola</name>
    <dbReference type="NCBI Taxonomy" id="286661"/>
    <lineage>
        <taxon>Eukaryota</taxon>
        <taxon>Fungi</taxon>
        <taxon>Dikarya</taxon>
        <taxon>Ascomycota</taxon>
        <taxon>Pezizomycotina</taxon>
        <taxon>Dothideomycetes</taxon>
        <taxon>Dothideomycetes incertae sedis</taxon>
        <taxon>Peltaster</taxon>
    </lineage>
</organism>
<dbReference type="Proteomes" id="UP000503462">
    <property type="component" value="Chromosome 2"/>
</dbReference>
<evidence type="ECO:0000313" key="3">
    <source>
        <dbReference type="Proteomes" id="UP000503462"/>
    </source>
</evidence>
<sequence>MPAIRKVSSRKSSELDSPATPLRRNPRRVSASAGQRVISGRVGRVPRLSSSRPTSLRSDDLPLVPPSTAVDNDYKDMPQLLATIEVESMTNPKMVKVFGKNRSNPFYEALPRPSLYVAHDPAALQIIDGPRATQTANNSINEILANEKPSMVAELYSRTTAALGFGKKVTTRPPLWTTPDVTASEIDKLMKIIRSP</sequence>